<reference evidence="2" key="1">
    <citation type="submission" date="2021-06" db="EMBL/GenBank/DDBJ databases">
        <authorList>
            <person name="Kallberg Y."/>
            <person name="Tangrot J."/>
            <person name="Rosling A."/>
        </authorList>
    </citation>
    <scope>NUCLEOTIDE SEQUENCE</scope>
    <source>
        <strain evidence="2">FL966</strain>
    </source>
</reference>
<feature type="non-terminal residue" evidence="2">
    <location>
        <position position="1"/>
    </location>
</feature>
<evidence type="ECO:0000313" key="3">
    <source>
        <dbReference type="Proteomes" id="UP000789759"/>
    </source>
</evidence>
<comment type="caution">
    <text evidence="2">The sequence shown here is derived from an EMBL/GenBank/DDBJ whole genome shotgun (WGS) entry which is preliminary data.</text>
</comment>
<dbReference type="SUPFAM" id="SSF49562">
    <property type="entry name" value="C2 domain (Calcium/lipid-binding domain, CaLB)"/>
    <property type="match status" value="1"/>
</dbReference>
<dbReference type="PANTHER" id="PTHR46980:SF2">
    <property type="entry name" value="TRICALBIN-1-RELATED"/>
    <property type="match status" value="1"/>
</dbReference>
<sequence>LPNGSFEGKQLKLDANLTYKGVNRGQLSFVADFFSLPDSNYSEVISPTTISVRHLYLLMTYQSQYGCFELTDALARLFNYSSKEELVQAFSDFVQKDDGIRNLDHKVWATVLITSFLKVLMWEQRREWMNIYNRAESWLSENVTDVEVEERLYNYSNKFVIQRFKVTQWVDENQQRSVGVLVISKKSIITRKHVDIRIVRRFISYQNESGCFELTPQLAEALGFSSVEEAKKHIETHFSSYSPRTAQFDANVWSTAILIWFIRYVLVDHRSEWASVYQKANSWLCQQVKDEKVRDELLEAARNFVVKRFEVENDAIEEDESFNESIKSREIGMTDNYDEQQDFIVPNDEVVGIIRICIKSAKDLKKSDFWFTFSNPDPYIRIMNAAGAEIVRTRVCHGTVTPKWDEVHFVSVHGSGEKISFEIFDENLFVSDKPLGTFVLDTNTLMRSEDHSKPVSDWFPLEIGNKPTKGHLNLEVQFIPTAFTDGQEF</sequence>
<dbReference type="Gene3D" id="2.60.40.150">
    <property type="entry name" value="C2 domain"/>
    <property type="match status" value="1"/>
</dbReference>
<evidence type="ECO:0000259" key="1">
    <source>
        <dbReference type="PROSITE" id="PS50004"/>
    </source>
</evidence>
<protein>
    <submittedName>
        <fullName evidence="2">17391_t:CDS:1</fullName>
    </submittedName>
</protein>
<dbReference type="PANTHER" id="PTHR46980">
    <property type="entry name" value="TRICALBIN-1-RELATED"/>
    <property type="match status" value="1"/>
</dbReference>
<dbReference type="AlphaFoldDB" id="A0A9N9PG81"/>
<proteinExistence type="predicted"/>
<accession>A0A9N9PG81</accession>
<gene>
    <name evidence="2" type="ORF">CPELLU_LOCUS19903</name>
</gene>
<organism evidence="2 3">
    <name type="scientific">Cetraspora pellucida</name>
    <dbReference type="NCBI Taxonomy" id="1433469"/>
    <lineage>
        <taxon>Eukaryota</taxon>
        <taxon>Fungi</taxon>
        <taxon>Fungi incertae sedis</taxon>
        <taxon>Mucoromycota</taxon>
        <taxon>Glomeromycotina</taxon>
        <taxon>Glomeromycetes</taxon>
        <taxon>Diversisporales</taxon>
        <taxon>Gigasporaceae</taxon>
        <taxon>Cetraspora</taxon>
    </lineage>
</organism>
<feature type="domain" description="C2" evidence="1">
    <location>
        <begin position="327"/>
        <end position="459"/>
    </location>
</feature>
<dbReference type="InterPro" id="IPR035892">
    <property type="entry name" value="C2_domain_sf"/>
</dbReference>
<name>A0A9N9PG81_9GLOM</name>
<dbReference type="SMART" id="SM00239">
    <property type="entry name" value="C2"/>
    <property type="match status" value="1"/>
</dbReference>
<dbReference type="Pfam" id="PF00168">
    <property type="entry name" value="C2"/>
    <property type="match status" value="1"/>
</dbReference>
<feature type="non-terminal residue" evidence="2">
    <location>
        <position position="489"/>
    </location>
</feature>
<evidence type="ECO:0000313" key="2">
    <source>
        <dbReference type="EMBL" id="CAG8823352.1"/>
    </source>
</evidence>
<dbReference type="PROSITE" id="PS50004">
    <property type="entry name" value="C2"/>
    <property type="match status" value="1"/>
</dbReference>
<dbReference type="EMBL" id="CAJVQA010052868">
    <property type="protein sequence ID" value="CAG8823352.1"/>
    <property type="molecule type" value="Genomic_DNA"/>
</dbReference>
<keyword evidence="3" id="KW-1185">Reference proteome</keyword>
<dbReference type="InterPro" id="IPR052455">
    <property type="entry name" value="Tricalbin_domain"/>
</dbReference>
<dbReference type="InterPro" id="IPR000008">
    <property type="entry name" value="C2_dom"/>
</dbReference>
<dbReference type="OrthoDB" id="9895617at2759"/>
<dbReference type="Proteomes" id="UP000789759">
    <property type="component" value="Unassembled WGS sequence"/>
</dbReference>